<feature type="compositionally biased region" description="Basic and acidic residues" evidence="4">
    <location>
        <begin position="190"/>
        <end position="200"/>
    </location>
</feature>
<feature type="domain" description="EF-hand" evidence="5">
    <location>
        <begin position="56"/>
        <end position="91"/>
    </location>
</feature>
<feature type="domain" description="EF-hand" evidence="5">
    <location>
        <begin position="92"/>
        <end position="127"/>
    </location>
</feature>
<evidence type="ECO:0000313" key="8">
    <source>
        <dbReference type="WBParaSite" id="Gr19_v10_g4298.t1"/>
    </source>
</evidence>
<dbReference type="PRINTS" id="PR00450">
    <property type="entry name" value="RECOVERIN"/>
</dbReference>
<accession>A0A914HTF6</accession>
<reference evidence="8" key="1">
    <citation type="submission" date="2022-11" db="UniProtKB">
        <authorList>
            <consortium name="WormBaseParasite"/>
        </authorList>
    </citation>
    <scope>IDENTIFICATION</scope>
</reference>
<dbReference type="SUPFAM" id="SSF47473">
    <property type="entry name" value="EF-hand"/>
    <property type="match status" value="1"/>
</dbReference>
<keyword evidence="7" id="KW-1185">Reference proteome</keyword>
<evidence type="ECO:0000313" key="7">
    <source>
        <dbReference type="Proteomes" id="UP000887572"/>
    </source>
</evidence>
<dbReference type="InterPro" id="IPR028889">
    <property type="entry name" value="USP"/>
</dbReference>
<protein>
    <recommendedName>
        <fullName evidence="2">ubiquitinyl hydrolase 1</fullName>
        <ecNumber evidence="2">3.4.19.12</ecNumber>
    </recommendedName>
</protein>
<dbReference type="InterPro" id="IPR038765">
    <property type="entry name" value="Papain-like_cys_pep_sf"/>
</dbReference>
<dbReference type="SUPFAM" id="SSF54001">
    <property type="entry name" value="Cysteine proteinases"/>
    <property type="match status" value="1"/>
</dbReference>
<dbReference type="GO" id="GO:0005509">
    <property type="term" value="F:calcium ion binding"/>
    <property type="evidence" value="ECO:0007669"/>
    <property type="project" value="InterPro"/>
</dbReference>
<dbReference type="PROSITE" id="PS00018">
    <property type="entry name" value="EF_HAND_1"/>
    <property type="match status" value="1"/>
</dbReference>
<dbReference type="GO" id="GO:0004843">
    <property type="term" value="F:cysteine-type deubiquitinase activity"/>
    <property type="evidence" value="ECO:0007669"/>
    <property type="project" value="UniProtKB-EC"/>
</dbReference>
<organism evidence="7 8">
    <name type="scientific">Globodera rostochiensis</name>
    <name type="common">Golden nematode worm</name>
    <name type="synonym">Heterodera rostochiensis</name>
    <dbReference type="NCBI Taxonomy" id="31243"/>
    <lineage>
        <taxon>Eukaryota</taxon>
        <taxon>Metazoa</taxon>
        <taxon>Ecdysozoa</taxon>
        <taxon>Nematoda</taxon>
        <taxon>Chromadorea</taxon>
        <taxon>Rhabditida</taxon>
        <taxon>Tylenchina</taxon>
        <taxon>Tylenchomorpha</taxon>
        <taxon>Tylenchoidea</taxon>
        <taxon>Heteroderidae</taxon>
        <taxon>Heteroderinae</taxon>
        <taxon>Globodera</taxon>
    </lineage>
</organism>
<evidence type="ECO:0000256" key="2">
    <source>
        <dbReference type="ARBA" id="ARBA00012759"/>
    </source>
</evidence>
<dbReference type="PANTHER" id="PTHR21646">
    <property type="entry name" value="UBIQUITIN CARBOXYL-TERMINAL HYDROLASE"/>
    <property type="match status" value="1"/>
</dbReference>
<feature type="region of interest" description="Disordered" evidence="4">
    <location>
        <begin position="181"/>
        <end position="241"/>
    </location>
</feature>
<proteinExistence type="predicted"/>
<feature type="domain" description="USP" evidence="6">
    <location>
        <begin position="239"/>
        <end position="716"/>
    </location>
</feature>
<dbReference type="InterPro" id="IPR001394">
    <property type="entry name" value="Peptidase_C19_UCH"/>
</dbReference>
<sequence length="739" mass="83523">MPDKDKTELYTDLTDETHFDFCRMAWLERKFLGLCDPLTMCIPESAFVTVVLSTTKSMDVASAVFRLFSKNNNSSIGFREYVYGLSSLCQGPAPERIKFVMQLWDSDMDGWLSRKDLMDCFKFFGLSMVEVLSNSALATVPDAFRLHEFVCLANANPTVRDALLSFSNKIWIALTSKTKSMKSNEGQDNNARKEHDHDKTDADDEQSSSPDEEKEGENGQNLKKTSGKKANTKNRPQLGGVQNIGNTCYMGAAIQTLANVSELTGFLFKNEQQFFHLPLVRRYIQMLRTLLVQRETASPLDLKEAISAKSALFAENVQHDSQEFMQFFLDALNESLKNIQIGEELENKKATDEGGRADDGNVQEDGIGMWQNANNHWKKEALTSKERSIVLDLFAGQFLSKLHCQNCAHSSNTFELFTMLQLQIPIPESICVFFKVVRRDSDAVVRHAMRIPSITELVHLKQLICERIGIATDDVEILIQNKHGGNCNADFSQMFNAKSARRGRADCTLMGIPLCDINIWCIEIKNLFADCSDCLIDAINQKTHTLNDPSLLKADRQTDARLLNVDDCVRDFTGVEQIDGSHCDNCKSSASKLSKQLSFTRLPDILVVCFKRFIFVPSLKRFVKQSAPLSFPLDNFDPRPYFAPDVPQQFLNNFSRYFCIGIVTHSGQLNYGHYCSYVLNVSSKRWFFCNDDKIELIKSGCVPTPKDAYILFYQRATDTPSAPAMRREDATRKDNNVGC</sequence>
<dbReference type="EC" id="3.4.19.12" evidence="2"/>
<dbReference type="GO" id="GO:0016579">
    <property type="term" value="P:protein deubiquitination"/>
    <property type="evidence" value="ECO:0007669"/>
    <property type="project" value="InterPro"/>
</dbReference>
<dbReference type="InterPro" id="IPR018247">
    <property type="entry name" value="EF_Hand_1_Ca_BS"/>
</dbReference>
<dbReference type="Gene3D" id="1.10.238.10">
    <property type="entry name" value="EF-hand"/>
    <property type="match status" value="1"/>
</dbReference>
<dbReference type="PROSITE" id="PS50222">
    <property type="entry name" value="EF_HAND_2"/>
    <property type="match status" value="2"/>
</dbReference>
<evidence type="ECO:0000259" key="6">
    <source>
        <dbReference type="PROSITE" id="PS50235"/>
    </source>
</evidence>
<keyword evidence="3" id="KW-0106">Calcium</keyword>
<dbReference type="AlphaFoldDB" id="A0A914HTF6"/>
<evidence type="ECO:0000256" key="4">
    <source>
        <dbReference type="SAM" id="MobiDB-lite"/>
    </source>
</evidence>
<dbReference type="InterPro" id="IPR002048">
    <property type="entry name" value="EF_hand_dom"/>
</dbReference>
<comment type="catalytic activity">
    <reaction evidence="1">
        <text>Thiol-dependent hydrolysis of ester, thioester, amide, peptide and isopeptide bonds formed by the C-terminal Gly of ubiquitin (a 76-residue protein attached to proteins as an intracellular targeting signal).</text>
        <dbReference type="EC" id="3.4.19.12"/>
    </reaction>
</comment>
<evidence type="ECO:0000256" key="3">
    <source>
        <dbReference type="ARBA" id="ARBA00022837"/>
    </source>
</evidence>
<dbReference type="WBParaSite" id="Gr19_v10_g4298.t1">
    <property type="protein sequence ID" value="Gr19_v10_g4298.t1"/>
    <property type="gene ID" value="Gr19_v10_g4298"/>
</dbReference>
<dbReference type="Proteomes" id="UP000887572">
    <property type="component" value="Unplaced"/>
</dbReference>
<name>A0A914HTF6_GLORO</name>
<evidence type="ECO:0000256" key="1">
    <source>
        <dbReference type="ARBA" id="ARBA00000707"/>
    </source>
</evidence>
<dbReference type="PROSITE" id="PS50235">
    <property type="entry name" value="USP_3"/>
    <property type="match status" value="1"/>
</dbReference>
<evidence type="ECO:0000259" key="5">
    <source>
        <dbReference type="PROSITE" id="PS50222"/>
    </source>
</evidence>
<dbReference type="InterPro" id="IPR050185">
    <property type="entry name" value="Ub_carboxyl-term_hydrolase"/>
</dbReference>
<dbReference type="Gene3D" id="3.90.70.10">
    <property type="entry name" value="Cysteine proteinases"/>
    <property type="match status" value="2"/>
</dbReference>
<feature type="compositionally biased region" description="Acidic residues" evidence="4">
    <location>
        <begin position="201"/>
        <end position="215"/>
    </location>
</feature>
<dbReference type="InterPro" id="IPR011992">
    <property type="entry name" value="EF-hand-dom_pair"/>
</dbReference>
<dbReference type="Pfam" id="PF00443">
    <property type="entry name" value="UCH"/>
    <property type="match status" value="1"/>
</dbReference>